<evidence type="ECO:0000313" key="2">
    <source>
        <dbReference type="Proteomes" id="UP000282759"/>
    </source>
</evidence>
<evidence type="ECO:0008006" key="3">
    <source>
        <dbReference type="Google" id="ProtNLM"/>
    </source>
</evidence>
<accession>A0A437MHX3</accession>
<protein>
    <recommendedName>
        <fullName evidence="3">Lipocalin-like domain-containing protein</fullName>
    </recommendedName>
</protein>
<keyword evidence="2" id="KW-1185">Reference proteome</keyword>
<proteinExistence type="predicted"/>
<dbReference type="EMBL" id="SACK01000012">
    <property type="protein sequence ID" value="RVT97258.1"/>
    <property type="molecule type" value="Genomic_DNA"/>
</dbReference>
<gene>
    <name evidence="1" type="ORF">EOD41_19020</name>
</gene>
<dbReference type="Proteomes" id="UP000282759">
    <property type="component" value="Unassembled WGS sequence"/>
</dbReference>
<dbReference type="AlphaFoldDB" id="A0A437MHX3"/>
<dbReference type="OrthoDB" id="1118927at2"/>
<name>A0A437MHX3_9SPHI</name>
<dbReference type="RefSeq" id="WP_127707942.1">
    <property type="nucleotide sequence ID" value="NZ_SACK01000012.1"/>
</dbReference>
<sequence>MKNLILILILFVIVACSKQILNSNSSVYNGQLDGKWNWRRSTGGFAGQTITQETLRYTMGIRFAADSVYMLRNDSIKDRDQYTISRGKSIISPDSVNIIQYNAGHINQVIVSVTADTLVLADNVNDGYTSVYVRDK</sequence>
<reference evidence="1 2" key="1">
    <citation type="submission" date="2019-01" db="EMBL/GenBank/DDBJ databases">
        <authorList>
            <person name="Chen W.-M."/>
        </authorList>
    </citation>
    <scope>NUCLEOTIDE SEQUENCE [LARGE SCALE GENOMIC DNA]</scope>
    <source>
        <strain evidence="1 2">YBJ-36</strain>
    </source>
</reference>
<evidence type="ECO:0000313" key="1">
    <source>
        <dbReference type="EMBL" id="RVT97258.1"/>
    </source>
</evidence>
<dbReference type="PROSITE" id="PS51257">
    <property type="entry name" value="PROKAR_LIPOPROTEIN"/>
    <property type="match status" value="1"/>
</dbReference>
<comment type="caution">
    <text evidence="1">The sequence shown here is derived from an EMBL/GenBank/DDBJ whole genome shotgun (WGS) entry which is preliminary data.</text>
</comment>
<organism evidence="1 2">
    <name type="scientific">Mucilaginibacter limnophilus</name>
    <dbReference type="NCBI Taxonomy" id="1932778"/>
    <lineage>
        <taxon>Bacteria</taxon>
        <taxon>Pseudomonadati</taxon>
        <taxon>Bacteroidota</taxon>
        <taxon>Sphingobacteriia</taxon>
        <taxon>Sphingobacteriales</taxon>
        <taxon>Sphingobacteriaceae</taxon>
        <taxon>Mucilaginibacter</taxon>
    </lineage>
</organism>